<evidence type="ECO:0000256" key="3">
    <source>
        <dbReference type="ARBA" id="ARBA00006490"/>
    </source>
</evidence>
<evidence type="ECO:0000256" key="6">
    <source>
        <dbReference type="ARBA" id="ARBA00022723"/>
    </source>
</evidence>
<dbReference type="InterPro" id="IPR015421">
    <property type="entry name" value="PyrdxlP-dep_Trfase_major"/>
</dbReference>
<dbReference type="InterPro" id="IPR000192">
    <property type="entry name" value="Aminotrans_V_dom"/>
</dbReference>
<keyword evidence="6" id="KW-0479">Metal-binding</keyword>
<dbReference type="Proteomes" id="UP001209803">
    <property type="component" value="Chromosome"/>
</dbReference>
<feature type="domain" description="Aminotransferase class V" evidence="11">
    <location>
        <begin position="8"/>
        <end position="369"/>
    </location>
</feature>
<keyword evidence="13" id="KW-1185">Reference proteome</keyword>
<evidence type="ECO:0000256" key="8">
    <source>
        <dbReference type="ARBA" id="ARBA00023004"/>
    </source>
</evidence>
<evidence type="ECO:0000256" key="2">
    <source>
        <dbReference type="ARBA" id="ARBA00003120"/>
    </source>
</evidence>
<organism evidence="12 13">
    <name type="scientific">Roseibium porphyridii</name>
    <dbReference type="NCBI Taxonomy" id="2866279"/>
    <lineage>
        <taxon>Bacteria</taxon>
        <taxon>Pseudomonadati</taxon>
        <taxon>Pseudomonadota</taxon>
        <taxon>Alphaproteobacteria</taxon>
        <taxon>Hyphomicrobiales</taxon>
        <taxon>Stappiaceae</taxon>
        <taxon>Roseibium</taxon>
    </lineage>
</organism>
<evidence type="ECO:0000313" key="12">
    <source>
        <dbReference type="EMBL" id="WFE87645.1"/>
    </source>
</evidence>
<dbReference type="InterPro" id="IPR015422">
    <property type="entry name" value="PyrdxlP-dep_Trfase_small"/>
</dbReference>
<dbReference type="InterPro" id="IPR016454">
    <property type="entry name" value="Cysteine_dSase"/>
</dbReference>
<dbReference type="RefSeq" id="WP_265681603.1">
    <property type="nucleotide sequence ID" value="NZ_CP120863.1"/>
</dbReference>
<name>A0ABY8F1D2_9HYPH</name>
<evidence type="ECO:0000256" key="9">
    <source>
        <dbReference type="ARBA" id="ARBA00023014"/>
    </source>
</evidence>
<comment type="similarity">
    <text evidence="3">Belongs to the class-V pyridoxal-phosphate-dependent aminotransferase family. NifS/IscS subfamily.</text>
</comment>
<keyword evidence="7" id="KW-0663">Pyridoxal phosphate</keyword>
<dbReference type="PANTHER" id="PTHR11601">
    <property type="entry name" value="CYSTEINE DESULFURYLASE FAMILY MEMBER"/>
    <property type="match status" value="1"/>
</dbReference>
<dbReference type="InterPro" id="IPR015424">
    <property type="entry name" value="PyrdxlP-dep_Trfase"/>
</dbReference>
<comment type="function">
    <text evidence="2">Catalyzes the removal of elemental sulfur atoms from cysteine to produce alanine. Seems to participate in the biosynthesis of the nitrogenase metalloclusters by providing the inorganic sulfur required for the Fe-S core formation.</text>
</comment>
<evidence type="ECO:0000256" key="4">
    <source>
        <dbReference type="ARBA" id="ARBA00013558"/>
    </source>
</evidence>
<dbReference type="Gene3D" id="1.10.260.50">
    <property type="match status" value="1"/>
</dbReference>
<evidence type="ECO:0000313" key="13">
    <source>
        <dbReference type="Proteomes" id="UP001209803"/>
    </source>
</evidence>
<reference evidence="12 13" key="1">
    <citation type="submission" date="2023-03" db="EMBL/GenBank/DDBJ databases">
        <title>Roseibium porphyridii sp. nov. and Roseibium rhodosorbium sp. nov. isolated from marine algae, Porphyridium cruentum and Rhodosorus marinus, respectively.</title>
        <authorList>
            <person name="Lee M.W."/>
            <person name="Choi B.J."/>
            <person name="Lee J.K."/>
            <person name="Choi D.G."/>
            <person name="Baek J.H."/>
            <person name="Bayburt H."/>
            <person name="Kim J.M."/>
            <person name="Han D.M."/>
            <person name="Kim K.H."/>
            <person name="Jeon C.O."/>
        </authorList>
    </citation>
    <scope>NUCLEOTIDE SEQUENCE [LARGE SCALE GENOMIC DNA]</scope>
    <source>
        <strain evidence="12 13">KMA01</strain>
    </source>
</reference>
<dbReference type="Gene3D" id="3.40.640.10">
    <property type="entry name" value="Type I PLP-dependent aspartate aminotransferase-like (Major domain)"/>
    <property type="match status" value="1"/>
</dbReference>
<gene>
    <name evidence="12" type="ORF">K1718_15900</name>
</gene>
<comment type="cofactor">
    <cofactor evidence="1">
        <name>pyridoxal 5'-phosphate</name>
        <dbReference type="ChEBI" id="CHEBI:597326"/>
    </cofactor>
</comment>
<protein>
    <recommendedName>
        <fullName evidence="4">Cysteine desulfurase</fullName>
    </recommendedName>
</protein>
<dbReference type="SUPFAM" id="SSF53383">
    <property type="entry name" value="PLP-dependent transferases"/>
    <property type="match status" value="1"/>
</dbReference>
<accession>A0ABY8F1D2</accession>
<comment type="catalytic activity">
    <reaction evidence="10">
        <text>(sulfur carrier)-H + L-cysteine = (sulfur carrier)-SH + L-alanine</text>
        <dbReference type="Rhea" id="RHEA:43892"/>
        <dbReference type="Rhea" id="RHEA-COMP:14737"/>
        <dbReference type="Rhea" id="RHEA-COMP:14739"/>
        <dbReference type="ChEBI" id="CHEBI:29917"/>
        <dbReference type="ChEBI" id="CHEBI:35235"/>
        <dbReference type="ChEBI" id="CHEBI:57972"/>
        <dbReference type="ChEBI" id="CHEBI:64428"/>
        <dbReference type="EC" id="2.8.1.7"/>
    </reaction>
</comment>
<dbReference type="PIRSF" id="PIRSF005572">
    <property type="entry name" value="NifS"/>
    <property type="match status" value="1"/>
</dbReference>
<keyword evidence="8" id="KW-0408">Iron</keyword>
<evidence type="ECO:0000256" key="5">
    <source>
        <dbReference type="ARBA" id="ARBA00022679"/>
    </source>
</evidence>
<keyword evidence="5" id="KW-0808">Transferase</keyword>
<sequence>MPRLSDPIYLDHNAGAPMRPAVREAMIEVMGEVGNGSSVHSHGRKARGRIEDAREKVAQLCNVKTRAVTFVSGGTEANMTALAPAWQDQGVPVYLDKLFISAVEHPSVKTGGRFAVADQEVVPVTSDGLIDLGKLEELVANAEPGLISVMAANNETGVIQPVSEVGRIAREYGHFFHVDAVQAAGRLAIDLDAWQADAVTLSAHKFGGPQGIGAIVVRTTGRVPSPLMVGGGQENWRRGGTENVAAIVGFGNAAIEALEDLEQVRHFAEMKTRLEAGLQSTCSKTVIFGEQSDRLANTSCFAVPGISAETALIAFDLERVSLSSGSACSSGKVSVSHVLTAMGVDEHLARCALRVSFGWNTSEADIDRFLVLWPKIIDRLDPQARHRAA</sequence>
<dbReference type="Pfam" id="PF00266">
    <property type="entry name" value="Aminotran_5"/>
    <property type="match status" value="1"/>
</dbReference>
<evidence type="ECO:0000256" key="10">
    <source>
        <dbReference type="ARBA" id="ARBA00050776"/>
    </source>
</evidence>
<proteinExistence type="inferred from homology"/>
<evidence type="ECO:0000259" key="11">
    <source>
        <dbReference type="Pfam" id="PF00266"/>
    </source>
</evidence>
<keyword evidence="9" id="KW-0411">Iron-sulfur</keyword>
<dbReference type="PANTHER" id="PTHR11601:SF34">
    <property type="entry name" value="CYSTEINE DESULFURASE"/>
    <property type="match status" value="1"/>
</dbReference>
<evidence type="ECO:0000256" key="1">
    <source>
        <dbReference type="ARBA" id="ARBA00001933"/>
    </source>
</evidence>
<dbReference type="Gene3D" id="3.90.1150.10">
    <property type="entry name" value="Aspartate Aminotransferase, domain 1"/>
    <property type="match status" value="1"/>
</dbReference>
<dbReference type="EMBL" id="CP120863">
    <property type="protein sequence ID" value="WFE87645.1"/>
    <property type="molecule type" value="Genomic_DNA"/>
</dbReference>
<evidence type="ECO:0000256" key="7">
    <source>
        <dbReference type="ARBA" id="ARBA00022898"/>
    </source>
</evidence>